<dbReference type="Proteomes" id="UP001295740">
    <property type="component" value="Unassembled WGS sequence"/>
</dbReference>
<dbReference type="PANTHER" id="PTHR31001:SF74">
    <property type="entry name" value="ZN(II)2CYS6 TRANSCRIPTION FACTOR (EUROFUNG)"/>
    <property type="match status" value="1"/>
</dbReference>
<dbReference type="Pfam" id="PF04082">
    <property type="entry name" value="Fungal_trans"/>
    <property type="match status" value="1"/>
</dbReference>
<keyword evidence="2" id="KW-0539">Nucleus</keyword>
<organism evidence="5 6">
    <name type="scientific">Anthostomella pinea</name>
    <dbReference type="NCBI Taxonomy" id="933095"/>
    <lineage>
        <taxon>Eukaryota</taxon>
        <taxon>Fungi</taxon>
        <taxon>Dikarya</taxon>
        <taxon>Ascomycota</taxon>
        <taxon>Pezizomycotina</taxon>
        <taxon>Sordariomycetes</taxon>
        <taxon>Xylariomycetidae</taxon>
        <taxon>Xylariales</taxon>
        <taxon>Xylariaceae</taxon>
        <taxon>Anthostomella</taxon>
    </lineage>
</organism>
<protein>
    <submittedName>
        <fullName evidence="5">Uu.00g041150.m01.CDS01</fullName>
    </submittedName>
</protein>
<dbReference type="GO" id="GO:0003677">
    <property type="term" value="F:DNA binding"/>
    <property type="evidence" value="ECO:0007669"/>
    <property type="project" value="InterPro"/>
</dbReference>
<accession>A0AAI8VAV0</accession>
<dbReference type="AlphaFoldDB" id="A0AAI8VAV0"/>
<dbReference type="GO" id="GO:0008270">
    <property type="term" value="F:zinc ion binding"/>
    <property type="evidence" value="ECO:0007669"/>
    <property type="project" value="InterPro"/>
</dbReference>
<sequence>MHHRPASEPSPGQTSSSTTTAVNSPSQSSTLNRDGPGAVGEETVPAQPGLGTLELSNTEVRYQGPNHWTSVLDAIAELKGDVQETERTWLPEADPKPSTPTPPDTILLFSGCTQSSREEVMAALPPRPLSDCLVSQCFEALDLVSCLINKDGFWKEYNSFWNDPDSAPIAWVGLLFSMLCIAAQYRDNDYERLRSLQPEVISQTSLRVLAHEYHEKTIQCLMLARYTKGGPYVIETLIQYIAAVYVRQRDANNDVWLALVHAIHLAMRMGYHRDPKHFKHLSPYDGEMRRRVWLMLYYMDNGLSSQIGMPRTIKDVSGTRPPDSLFWPSVIDAAEPRNLLDSDFDVETIELPPSRPETEMTPMLVILSKTRIARIYATVADLATDTKPCPYSEILRIDEQLKRAFANLPSYFEMRPVSESVMDPPTIIAQRIHIQMSYHKTQIALHRRYLALGRDDERYSYSRRTVVQAALQLLKYQQLMDQEMQPCGRLYPVRWRITSLINSDYLLATVVICFYLQHSGEAIDPEELGEIKEVMRKTRSIWIWGISTSTEAKKAVEAINAVLPDIPGIDEDAVPGGAWNHTPPSEMSAENFLFPPNQGDSMGFHMPYFMNSIFGVPSIGSIDFNNMETLDGPLPSSFIDPWFQPVGNGFS</sequence>
<dbReference type="EMBL" id="CAUWAG010000003">
    <property type="protein sequence ID" value="CAJ2501262.1"/>
    <property type="molecule type" value="Genomic_DNA"/>
</dbReference>
<evidence type="ECO:0000256" key="2">
    <source>
        <dbReference type="ARBA" id="ARBA00023242"/>
    </source>
</evidence>
<gene>
    <name evidence="5" type="ORF">KHLLAP_LOCUS1730</name>
</gene>
<evidence type="ECO:0000313" key="6">
    <source>
        <dbReference type="Proteomes" id="UP001295740"/>
    </source>
</evidence>
<dbReference type="GO" id="GO:0006351">
    <property type="term" value="P:DNA-templated transcription"/>
    <property type="evidence" value="ECO:0007669"/>
    <property type="project" value="InterPro"/>
</dbReference>
<dbReference type="InterPro" id="IPR050613">
    <property type="entry name" value="Sec_Metabolite_Reg"/>
</dbReference>
<feature type="domain" description="Xylanolytic transcriptional activator regulatory" evidence="4">
    <location>
        <begin position="255"/>
        <end position="328"/>
    </location>
</feature>
<dbReference type="SMART" id="SM00906">
    <property type="entry name" value="Fungal_trans"/>
    <property type="match status" value="1"/>
</dbReference>
<evidence type="ECO:0000256" key="1">
    <source>
        <dbReference type="ARBA" id="ARBA00004123"/>
    </source>
</evidence>
<evidence type="ECO:0000259" key="4">
    <source>
        <dbReference type="SMART" id="SM00906"/>
    </source>
</evidence>
<evidence type="ECO:0000256" key="3">
    <source>
        <dbReference type="SAM" id="MobiDB-lite"/>
    </source>
</evidence>
<feature type="region of interest" description="Disordered" evidence="3">
    <location>
        <begin position="1"/>
        <end position="51"/>
    </location>
</feature>
<comment type="caution">
    <text evidence="5">The sequence shown here is derived from an EMBL/GenBank/DDBJ whole genome shotgun (WGS) entry which is preliminary data.</text>
</comment>
<reference evidence="5" key="1">
    <citation type="submission" date="2023-10" db="EMBL/GenBank/DDBJ databases">
        <authorList>
            <person name="Hackl T."/>
        </authorList>
    </citation>
    <scope>NUCLEOTIDE SEQUENCE</scope>
</reference>
<evidence type="ECO:0000313" key="5">
    <source>
        <dbReference type="EMBL" id="CAJ2501262.1"/>
    </source>
</evidence>
<dbReference type="GO" id="GO:0005634">
    <property type="term" value="C:nucleus"/>
    <property type="evidence" value="ECO:0007669"/>
    <property type="project" value="UniProtKB-SubCell"/>
</dbReference>
<feature type="compositionally biased region" description="Polar residues" evidence="3">
    <location>
        <begin position="21"/>
        <end position="32"/>
    </location>
</feature>
<dbReference type="InterPro" id="IPR007219">
    <property type="entry name" value="XnlR_reg_dom"/>
</dbReference>
<keyword evidence="6" id="KW-1185">Reference proteome</keyword>
<proteinExistence type="predicted"/>
<dbReference type="CDD" id="cd12148">
    <property type="entry name" value="fungal_TF_MHR"/>
    <property type="match status" value="1"/>
</dbReference>
<comment type="subcellular location">
    <subcellularLocation>
        <location evidence="1">Nucleus</location>
    </subcellularLocation>
</comment>
<dbReference type="PANTHER" id="PTHR31001">
    <property type="entry name" value="UNCHARACTERIZED TRANSCRIPTIONAL REGULATORY PROTEIN"/>
    <property type="match status" value="1"/>
</dbReference>
<name>A0AAI8VAV0_9PEZI</name>